<keyword evidence="3 6" id="KW-0812">Transmembrane</keyword>
<keyword evidence="2" id="KW-1003">Cell membrane</keyword>
<evidence type="ECO:0000259" key="7">
    <source>
        <dbReference type="PROSITE" id="PS50850"/>
    </source>
</evidence>
<reference evidence="8 9" key="1">
    <citation type="submission" date="2016-12" db="EMBL/GenBank/DDBJ databases">
        <authorList>
            <person name="Song W.-J."/>
            <person name="Kurnit D.M."/>
        </authorList>
    </citation>
    <scope>NUCLEOTIDE SEQUENCE [LARGE SCALE GENOMIC DNA]</scope>
    <source>
        <strain evidence="8 9">IMCC3135</strain>
    </source>
</reference>
<feature type="transmembrane region" description="Helical" evidence="6">
    <location>
        <begin position="124"/>
        <end position="142"/>
    </location>
</feature>
<organism evidence="8 9">
    <name type="scientific">Granulosicoccus antarcticus IMCC3135</name>
    <dbReference type="NCBI Taxonomy" id="1192854"/>
    <lineage>
        <taxon>Bacteria</taxon>
        <taxon>Pseudomonadati</taxon>
        <taxon>Pseudomonadota</taxon>
        <taxon>Gammaproteobacteria</taxon>
        <taxon>Chromatiales</taxon>
        <taxon>Granulosicoccaceae</taxon>
        <taxon>Granulosicoccus</taxon>
    </lineage>
</organism>
<dbReference type="InterPro" id="IPR036259">
    <property type="entry name" value="MFS_trans_sf"/>
</dbReference>
<feature type="transmembrane region" description="Helical" evidence="6">
    <location>
        <begin position="294"/>
        <end position="314"/>
    </location>
</feature>
<feature type="transmembrane region" description="Helical" evidence="6">
    <location>
        <begin position="365"/>
        <end position="384"/>
    </location>
</feature>
<dbReference type="InterPro" id="IPR020846">
    <property type="entry name" value="MFS_dom"/>
</dbReference>
<feature type="domain" description="Major facilitator superfamily (MFS) profile" evidence="7">
    <location>
        <begin position="3"/>
        <end position="388"/>
    </location>
</feature>
<evidence type="ECO:0000256" key="2">
    <source>
        <dbReference type="ARBA" id="ARBA00022475"/>
    </source>
</evidence>
<evidence type="ECO:0000313" key="9">
    <source>
        <dbReference type="Proteomes" id="UP000250079"/>
    </source>
</evidence>
<evidence type="ECO:0000256" key="1">
    <source>
        <dbReference type="ARBA" id="ARBA00004651"/>
    </source>
</evidence>
<evidence type="ECO:0000256" key="4">
    <source>
        <dbReference type="ARBA" id="ARBA00022989"/>
    </source>
</evidence>
<sequence length="399" mass="41779">MSGLIALAVAYVLSQFYRSFLAVLTPQLTIELGADKADLSLASGVWFISFAIMQFAVGVGLDRFGPRRTAALIFGVAAAGGAFVFATAQSPTAVVIAMALIGAGCSPVLMASLFIFAQRFDARQFAVMTSSLVAFGNLGNVVGTSPLAAAAEAYGWRVVMAGLGGLSLLVAAAILILVRDPKVDAPSGAGLSGYITLMKSPVLWAIMIMTLLCYAPVAGIRGLWAGPYLTDLYTADSLLIGKVTLWMAMAMVAGSLAYGPLDKVFNTRKWVVFFGNFFVLLALLMFVFQPVPGITTATILFIIIGLCGTSYGVVMAHGRSFLPPHLVGRGVTLINFCSIFGAGLMQFVTGSLVAAQPDSSSSLTYQVLFGSYAVLLTIALLIYLTSKDAPPGTVAGQTR</sequence>
<dbReference type="Pfam" id="PF07690">
    <property type="entry name" value="MFS_1"/>
    <property type="match status" value="1"/>
</dbReference>
<evidence type="ECO:0000256" key="5">
    <source>
        <dbReference type="ARBA" id="ARBA00023136"/>
    </source>
</evidence>
<dbReference type="SUPFAM" id="SSF103473">
    <property type="entry name" value="MFS general substrate transporter"/>
    <property type="match status" value="1"/>
</dbReference>
<dbReference type="GO" id="GO:0022857">
    <property type="term" value="F:transmembrane transporter activity"/>
    <property type="evidence" value="ECO:0007669"/>
    <property type="project" value="InterPro"/>
</dbReference>
<proteinExistence type="predicted"/>
<dbReference type="InterPro" id="IPR011701">
    <property type="entry name" value="MFS"/>
</dbReference>
<feature type="transmembrane region" description="Helical" evidence="6">
    <location>
        <begin position="270"/>
        <end position="288"/>
    </location>
</feature>
<dbReference type="OrthoDB" id="5291895at2"/>
<dbReference type="InterPro" id="IPR050189">
    <property type="entry name" value="MFS_Efflux_Transporters"/>
</dbReference>
<feature type="transmembrane region" description="Helical" evidence="6">
    <location>
        <begin position="239"/>
        <end position="258"/>
    </location>
</feature>
<protein>
    <recommendedName>
        <fullName evidence="7">Major facilitator superfamily (MFS) profile domain-containing protein</fullName>
    </recommendedName>
</protein>
<dbReference type="Proteomes" id="UP000250079">
    <property type="component" value="Chromosome"/>
</dbReference>
<dbReference type="GO" id="GO:0005886">
    <property type="term" value="C:plasma membrane"/>
    <property type="evidence" value="ECO:0007669"/>
    <property type="project" value="UniProtKB-SubCell"/>
</dbReference>
<feature type="transmembrane region" description="Helical" evidence="6">
    <location>
        <begin position="69"/>
        <end position="88"/>
    </location>
</feature>
<accession>A0A2Z2NG55</accession>
<dbReference type="PROSITE" id="PS50850">
    <property type="entry name" value="MFS"/>
    <property type="match status" value="1"/>
</dbReference>
<dbReference type="EMBL" id="CP018632">
    <property type="protein sequence ID" value="ASJ70179.1"/>
    <property type="molecule type" value="Genomic_DNA"/>
</dbReference>
<keyword evidence="9" id="KW-1185">Reference proteome</keyword>
<dbReference type="KEGG" id="gai:IMCC3135_00265"/>
<dbReference type="AlphaFoldDB" id="A0A2Z2NG55"/>
<feature type="transmembrane region" description="Helical" evidence="6">
    <location>
        <begin position="154"/>
        <end position="178"/>
    </location>
</feature>
<feature type="transmembrane region" description="Helical" evidence="6">
    <location>
        <begin position="45"/>
        <end position="62"/>
    </location>
</feature>
<evidence type="ECO:0000256" key="3">
    <source>
        <dbReference type="ARBA" id="ARBA00022692"/>
    </source>
</evidence>
<feature type="transmembrane region" description="Helical" evidence="6">
    <location>
        <begin position="94"/>
        <end position="117"/>
    </location>
</feature>
<dbReference type="PANTHER" id="PTHR43124">
    <property type="entry name" value="PURINE EFFLUX PUMP PBUE"/>
    <property type="match status" value="1"/>
</dbReference>
<feature type="transmembrane region" description="Helical" evidence="6">
    <location>
        <begin position="326"/>
        <end position="345"/>
    </location>
</feature>
<keyword evidence="4 6" id="KW-1133">Transmembrane helix</keyword>
<dbReference type="Gene3D" id="1.20.1250.20">
    <property type="entry name" value="MFS general substrate transporter like domains"/>
    <property type="match status" value="2"/>
</dbReference>
<evidence type="ECO:0000256" key="6">
    <source>
        <dbReference type="SAM" id="Phobius"/>
    </source>
</evidence>
<comment type="subcellular location">
    <subcellularLocation>
        <location evidence="1">Cell membrane</location>
        <topology evidence="1">Multi-pass membrane protein</topology>
    </subcellularLocation>
</comment>
<name>A0A2Z2NG55_9GAMM</name>
<feature type="transmembrane region" description="Helical" evidence="6">
    <location>
        <begin position="202"/>
        <end position="224"/>
    </location>
</feature>
<dbReference type="PANTHER" id="PTHR43124:SF3">
    <property type="entry name" value="CHLORAMPHENICOL EFFLUX PUMP RV0191"/>
    <property type="match status" value="1"/>
</dbReference>
<keyword evidence="5 6" id="KW-0472">Membrane</keyword>
<dbReference type="RefSeq" id="WP_088915745.1">
    <property type="nucleotide sequence ID" value="NZ_CP018632.1"/>
</dbReference>
<gene>
    <name evidence="8" type="ORF">IMCC3135_00265</name>
</gene>
<evidence type="ECO:0000313" key="8">
    <source>
        <dbReference type="EMBL" id="ASJ70179.1"/>
    </source>
</evidence>